<dbReference type="PANTHER" id="PTHR36842">
    <property type="entry name" value="PROTEIN TOLB HOMOLOG"/>
    <property type="match status" value="1"/>
</dbReference>
<sequence length="386" mass="43479">MKRKLLIGLLAFSTLLGTFGYTQYKVKGKENNKNITIIKDTKDILATEVVASKIDTYEGVTGYDWVDENKIAITKENKGLESIKIDNAKLKADFKVKNLYLYNLNSKEEKGIGDQLKFQDGAISSPSNKYIFYRNEFEKMATGYIADVQGNTIVKISDNAIDEYDLSEAQWINDEELIVPCHSIRGFAIINVNGNIEKIKDVEQGTIGTKDPLNGRSITNPIKVGDKIYYVTIHRGADDDDKIKVYDMNKKEKKELVKDDVQEVSVSPDKEQLLMLTSNLEKDVNELVLTDLEGKQREVLAKGYIYAARWSSDGTKVAYISNEEGHEGLYVVDVKTKKASLICAGEYYMPIAWSPSGEKIMIHSKKPKNNGRPFDEIDVTNVITLK</sequence>
<name>A0ABT4CT36_9CLOT</name>
<dbReference type="EMBL" id="JAPQES010000006">
    <property type="protein sequence ID" value="MCY6372230.1"/>
    <property type="molecule type" value="Genomic_DNA"/>
</dbReference>
<organism evidence="2 3">
    <name type="scientific">Clostridium ganghwense</name>
    <dbReference type="NCBI Taxonomy" id="312089"/>
    <lineage>
        <taxon>Bacteria</taxon>
        <taxon>Bacillati</taxon>
        <taxon>Bacillota</taxon>
        <taxon>Clostridia</taxon>
        <taxon>Eubacteriales</taxon>
        <taxon>Clostridiaceae</taxon>
        <taxon>Clostridium</taxon>
    </lineage>
</organism>
<dbReference type="Proteomes" id="UP001079657">
    <property type="component" value="Unassembled WGS sequence"/>
</dbReference>
<dbReference type="Pfam" id="PF07676">
    <property type="entry name" value="PD40"/>
    <property type="match status" value="1"/>
</dbReference>
<gene>
    <name evidence="2" type="ORF">OXH55_16485</name>
</gene>
<comment type="similarity">
    <text evidence="1">Belongs to the TolB family.</text>
</comment>
<dbReference type="RefSeq" id="WP_268051169.1">
    <property type="nucleotide sequence ID" value="NZ_JAPQES010000006.1"/>
</dbReference>
<evidence type="ECO:0000313" key="3">
    <source>
        <dbReference type="Proteomes" id="UP001079657"/>
    </source>
</evidence>
<dbReference type="InterPro" id="IPR011042">
    <property type="entry name" value="6-blade_b-propeller_TolB-like"/>
</dbReference>
<protein>
    <submittedName>
        <fullName evidence="2">Uncharacterized protein</fullName>
    </submittedName>
</protein>
<dbReference type="InterPro" id="IPR011659">
    <property type="entry name" value="WD40"/>
</dbReference>
<accession>A0ABT4CT36</accession>
<evidence type="ECO:0000256" key="1">
    <source>
        <dbReference type="ARBA" id="ARBA00009820"/>
    </source>
</evidence>
<proteinExistence type="inferred from homology"/>
<dbReference type="SUPFAM" id="SSF69304">
    <property type="entry name" value="Tricorn protease N-terminal domain"/>
    <property type="match status" value="1"/>
</dbReference>
<keyword evidence="3" id="KW-1185">Reference proteome</keyword>
<evidence type="ECO:0000313" key="2">
    <source>
        <dbReference type="EMBL" id="MCY6372230.1"/>
    </source>
</evidence>
<comment type="caution">
    <text evidence="2">The sequence shown here is derived from an EMBL/GenBank/DDBJ whole genome shotgun (WGS) entry which is preliminary data.</text>
</comment>
<dbReference type="PANTHER" id="PTHR36842:SF1">
    <property type="entry name" value="PROTEIN TOLB"/>
    <property type="match status" value="1"/>
</dbReference>
<reference evidence="2" key="1">
    <citation type="submission" date="2022-12" db="EMBL/GenBank/DDBJ databases">
        <authorList>
            <person name="Wang J."/>
        </authorList>
    </citation>
    <scope>NUCLEOTIDE SEQUENCE</scope>
    <source>
        <strain evidence="2">HY-42-06</strain>
    </source>
</reference>
<dbReference type="Gene3D" id="2.120.10.30">
    <property type="entry name" value="TolB, C-terminal domain"/>
    <property type="match status" value="1"/>
</dbReference>